<sequence>MIATLIANPHISSHSHSLVSSKTPSIVLRRGTLSDLDSILEIGLNAMPLDPQWDYRFPFRRVFSHDQRDATRKRYQEFLENAEQWSVSIAEIVDNHDAIPIAFAIWDIANLTGYNSQLTRVPALQPKKHTRRDANPKRMQAWTRILREAKVYYFERQYGSQQIQLQILATHPMFQRLGAGSRLVDEGIRLAKMSNNAISVFASPMGRRLYSKLGFKSIASVVVQVKDDPEFVSVEAMTYEPELPVLGPVKNQRARDLT</sequence>
<dbReference type="Pfam" id="PF13673">
    <property type="entry name" value="Acetyltransf_10"/>
    <property type="match status" value="1"/>
</dbReference>
<evidence type="ECO:0000313" key="2">
    <source>
        <dbReference type="EMBL" id="KAF1978800.1"/>
    </source>
</evidence>
<dbReference type="AlphaFoldDB" id="A0A6A5VQC7"/>
<dbReference type="InterPro" id="IPR016181">
    <property type="entry name" value="Acyl_CoA_acyltransferase"/>
</dbReference>
<organism evidence="2 3">
    <name type="scientific">Bimuria novae-zelandiae CBS 107.79</name>
    <dbReference type="NCBI Taxonomy" id="1447943"/>
    <lineage>
        <taxon>Eukaryota</taxon>
        <taxon>Fungi</taxon>
        <taxon>Dikarya</taxon>
        <taxon>Ascomycota</taxon>
        <taxon>Pezizomycotina</taxon>
        <taxon>Dothideomycetes</taxon>
        <taxon>Pleosporomycetidae</taxon>
        <taxon>Pleosporales</taxon>
        <taxon>Massarineae</taxon>
        <taxon>Didymosphaeriaceae</taxon>
        <taxon>Bimuria</taxon>
    </lineage>
</organism>
<evidence type="ECO:0000259" key="1">
    <source>
        <dbReference type="Pfam" id="PF13673"/>
    </source>
</evidence>
<dbReference type="SUPFAM" id="SSF55729">
    <property type="entry name" value="Acyl-CoA N-acyltransferases (Nat)"/>
    <property type="match status" value="1"/>
</dbReference>
<accession>A0A6A5VQC7</accession>
<dbReference type="InterPro" id="IPR052523">
    <property type="entry name" value="Trichothecene_AcTrans"/>
</dbReference>
<dbReference type="OrthoDB" id="4738875at2759"/>
<dbReference type="Gene3D" id="3.40.630.30">
    <property type="match status" value="1"/>
</dbReference>
<dbReference type="Proteomes" id="UP000800036">
    <property type="component" value="Unassembled WGS sequence"/>
</dbReference>
<protein>
    <recommendedName>
        <fullName evidence="1">N-acetyltransferase domain-containing protein</fullName>
    </recommendedName>
</protein>
<dbReference type="PANTHER" id="PTHR42791">
    <property type="entry name" value="GNAT FAMILY ACETYLTRANSFERASE"/>
    <property type="match status" value="1"/>
</dbReference>
<reference evidence="2" key="1">
    <citation type="journal article" date="2020" name="Stud. Mycol.">
        <title>101 Dothideomycetes genomes: a test case for predicting lifestyles and emergence of pathogens.</title>
        <authorList>
            <person name="Haridas S."/>
            <person name="Albert R."/>
            <person name="Binder M."/>
            <person name="Bloem J."/>
            <person name="Labutti K."/>
            <person name="Salamov A."/>
            <person name="Andreopoulos B."/>
            <person name="Baker S."/>
            <person name="Barry K."/>
            <person name="Bills G."/>
            <person name="Bluhm B."/>
            <person name="Cannon C."/>
            <person name="Castanera R."/>
            <person name="Culley D."/>
            <person name="Daum C."/>
            <person name="Ezra D."/>
            <person name="Gonzalez J."/>
            <person name="Henrissat B."/>
            <person name="Kuo A."/>
            <person name="Liang C."/>
            <person name="Lipzen A."/>
            <person name="Lutzoni F."/>
            <person name="Magnuson J."/>
            <person name="Mondo S."/>
            <person name="Nolan M."/>
            <person name="Ohm R."/>
            <person name="Pangilinan J."/>
            <person name="Park H.-J."/>
            <person name="Ramirez L."/>
            <person name="Alfaro M."/>
            <person name="Sun H."/>
            <person name="Tritt A."/>
            <person name="Yoshinaga Y."/>
            <person name="Zwiers L.-H."/>
            <person name="Turgeon B."/>
            <person name="Goodwin S."/>
            <person name="Spatafora J."/>
            <person name="Crous P."/>
            <person name="Grigoriev I."/>
        </authorList>
    </citation>
    <scope>NUCLEOTIDE SEQUENCE</scope>
    <source>
        <strain evidence="2">CBS 107.79</strain>
    </source>
</reference>
<gene>
    <name evidence="2" type="ORF">BU23DRAFT_188644</name>
</gene>
<dbReference type="GO" id="GO:0016747">
    <property type="term" value="F:acyltransferase activity, transferring groups other than amino-acyl groups"/>
    <property type="evidence" value="ECO:0007669"/>
    <property type="project" value="InterPro"/>
</dbReference>
<keyword evidence="3" id="KW-1185">Reference proteome</keyword>
<dbReference type="EMBL" id="ML976659">
    <property type="protein sequence ID" value="KAF1978800.1"/>
    <property type="molecule type" value="Genomic_DNA"/>
</dbReference>
<dbReference type="InterPro" id="IPR000182">
    <property type="entry name" value="GNAT_dom"/>
</dbReference>
<name>A0A6A5VQC7_9PLEO</name>
<proteinExistence type="predicted"/>
<evidence type="ECO:0000313" key="3">
    <source>
        <dbReference type="Proteomes" id="UP000800036"/>
    </source>
</evidence>
<feature type="domain" description="N-acetyltransferase" evidence="1">
    <location>
        <begin position="161"/>
        <end position="221"/>
    </location>
</feature>
<dbReference type="PANTHER" id="PTHR42791:SF2">
    <property type="entry name" value="N-ACETYLTRANSFERASE DOMAIN-CONTAINING PROTEIN"/>
    <property type="match status" value="1"/>
</dbReference>